<name>A0ABV2AVC5_9EUKA</name>
<reference evidence="1 2" key="1">
    <citation type="journal article" date="2024" name="BMC Biol.">
        <title>Comparative genomics of Ascetosporea gives new insight into the evolutionary basis for animal parasitism in Rhizaria.</title>
        <authorList>
            <person name="Hiltunen Thoren M."/>
            <person name="Onut-Brannstrom I."/>
            <person name="Alfjorden A."/>
            <person name="Peckova H."/>
            <person name="Swords F."/>
            <person name="Hooper C."/>
            <person name="Holzer A.S."/>
            <person name="Bass D."/>
            <person name="Burki F."/>
        </authorList>
    </citation>
    <scope>NUCLEOTIDE SEQUENCE [LARGE SCALE GENOMIC DNA]</scope>
    <source>
        <strain evidence="1">20-A016</strain>
    </source>
</reference>
<feature type="non-terminal residue" evidence="1">
    <location>
        <position position="56"/>
    </location>
</feature>
<evidence type="ECO:0000313" key="1">
    <source>
        <dbReference type="EMBL" id="MES1923628.1"/>
    </source>
</evidence>
<accession>A0ABV2AVC5</accession>
<dbReference type="Proteomes" id="UP001439008">
    <property type="component" value="Unassembled WGS sequence"/>
</dbReference>
<proteinExistence type="predicted"/>
<organism evidence="1 2">
    <name type="scientific">Bonamia ostreae</name>
    <dbReference type="NCBI Taxonomy" id="126728"/>
    <lineage>
        <taxon>Eukaryota</taxon>
        <taxon>Sar</taxon>
        <taxon>Rhizaria</taxon>
        <taxon>Endomyxa</taxon>
        <taxon>Ascetosporea</taxon>
        <taxon>Haplosporida</taxon>
        <taxon>Bonamia</taxon>
    </lineage>
</organism>
<protein>
    <submittedName>
        <fullName evidence="1">Uncharacterized protein</fullName>
    </submittedName>
</protein>
<evidence type="ECO:0000313" key="2">
    <source>
        <dbReference type="Proteomes" id="UP001439008"/>
    </source>
</evidence>
<gene>
    <name evidence="1" type="ORF">MHBO_005236</name>
</gene>
<feature type="non-terminal residue" evidence="1">
    <location>
        <position position="1"/>
    </location>
</feature>
<comment type="caution">
    <text evidence="1">The sequence shown here is derived from an EMBL/GenBank/DDBJ whole genome shotgun (WGS) entry which is preliminary data.</text>
</comment>
<dbReference type="EMBL" id="JBDODL010007276">
    <property type="protein sequence ID" value="MES1923628.1"/>
    <property type="molecule type" value="Genomic_DNA"/>
</dbReference>
<sequence>DTVNDKSVCITANIHKGVPYNVLVCGRIVGRRLNPETGKRDDYNKDIPIVQRFEPR</sequence>
<keyword evidence="2" id="KW-1185">Reference proteome</keyword>